<dbReference type="Gene3D" id="3.90.1750.20">
    <property type="entry name" value="Putative Large Serine Recombinase, Chain B, Domain 2"/>
    <property type="match status" value="1"/>
</dbReference>
<dbReference type="InterPro" id="IPR011109">
    <property type="entry name" value="DNA_bind_recombinase_dom"/>
</dbReference>
<name>E9S8G6_RUMAL</name>
<organism evidence="3 4">
    <name type="scientific">Ruminococcus albus 8</name>
    <dbReference type="NCBI Taxonomy" id="246199"/>
    <lineage>
        <taxon>Bacteria</taxon>
        <taxon>Bacillati</taxon>
        <taxon>Bacillota</taxon>
        <taxon>Clostridia</taxon>
        <taxon>Eubacteriales</taxon>
        <taxon>Oscillospiraceae</taxon>
        <taxon>Ruminococcus</taxon>
    </lineage>
</organism>
<dbReference type="GO" id="GO:0000150">
    <property type="term" value="F:DNA strand exchange activity"/>
    <property type="evidence" value="ECO:0007669"/>
    <property type="project" value="InterPro"/>
</dbReference>
<dbReference type="InterPro" id="IPR038109">
    <property type="entry name" value="DNA_bind_recomb_sf"/>
</dbReference>
<dbReference type="Pfam" id="PF07508">
    <property type="entry name" value="Recombinase"/>
    <property type="match status" value="1"/>
</dbReference>
<dbReference type="RefSeq" id="WP_002847262.1">
    <property type="nucleotide sequence ID" value="NZ_ADKM02000023.1"/>
</dbReference>
<dbReference type="EMBL" id="ADKM02000023">
    <property type="protein sequence ID" value="EGC04449.1"/>
    <property type="molecule type" value="Genomic_DNA"/>
</dbReference>
<dbReference type="SMART" id="SM00857">
    <property type="entry name" value="Resolvase"/>
    <property type="match status" value="1"/>
</dbReference>
<evidence type="ECO:0000313" key="4">
    <source>
        <dbReference type="Proteomes" id="UP000004259"/>
    </source>
</evidence>
<dbReference type="PANTHER" id="PTHR30461:SF23">
    <property type="entry name" value="DNA RECOMBINASE-RELATED"/>
    <property type="match status" value="1"/>
</dbReference>
<dbReference type="Pfam" id="PF14287">
    <property type="entry name" value="DUF4368"/>
    <property type="match status" value="1"/>
</dbReference>
<dbReference type="InterPro" id="IPR025378">
    <property type="entry name" value="DUF4368"/>
</dbReference>
<dbReference type="InterPro" id="IPR025827">
    <property type="entry name" value="Zn_ribbon_recom_dom"/>
</dbReference>
<gene>
    <name evidence="3" type="ORF">CUS_4870</name>
</gene>
<dbReference type="InterPro" id="IPR050639">
    <property type="entry name" value="SSR_resolvase"/>
</dbReference>
<evidence type="ECO:0000259" key="2">
    <source>
        <dbReference type="PROSITE" id="PS51737"/>
    </source>
</evidence>
<dbReference type="Gene3D" id="3.40.50.1390">
    <property type="entry name" value="Resolvase, N-terminal catalytic domain"/>
    <property type="match status" value="1"/>
</dbReference>
<sequence length="550" mass="63234">MLPKQTNYNVGMYLRLSKDDERSGESLSIENQRKVLTNYINEQGWTLYDEYVDDGYSGTSFERPGVQRLLEDAKNGKINLIICKDMSRFGRNYIAVGQYVDYIFPMYNIRFIALTDNIDTANNNSASMEMLPIVNVFNEWYAANTSKKLRAVIETNAKAGKYKTTFAAYGYDKGADENRTPVIDPETAPIVRRIFEMRASGANLRKIAMALNDDGILSPADYHYTKAGKATPLYSHHLWSTQAVKRILHNPIYIGTLARMKMTTVSYKNHKVIKRDESDWIVHENNHEAIISKELWDKVRELEDSVSTGKSTKTGEVKPLSGMCYCSTCGTKMKFTSSMTGKTPQNYTCGLYARFGKQYCNTHFITLKALESVVLADIQRQIDFVMNDDKAREKYLARKRGLNNLQENADRKRLQDITKRLGELDRLIETAYEDRALGRVPEKVCIPLLEKYQAEKDTLTAEYDELHQRTQTEQQDEADVDEYIRRLRSYAGAEQLTRQMALELIEYITIDENPNDKKAVRDIHVYYKLIDKPLKDRKNAHIGRGDTSED</sequence>
<dbReference type="SUPFAM" id="SSF53041">
    <property type="entry name" value="Resolvase-like"/>
    <property type="match status" value="1"/>
</dbReference>
<dbReference type="PANTHER" id="PTHR30461">
    <property type="entry name" value="DNA-INVERTASE FROM LAMBDOID PROPHAGE"/>
    <property type="match status" value="1"/>
</dbReference>
<keyword evidence="4" id="KW-1185">Reference proteome</keyword>
<dbReference type="Pfam" id="PF13408">
    <property type="entry name" value="Zn_ribbon_recom"/>
    <property type="match status" value="1"/>
</dbReference>
<evidence type="ECO:0000313" key="3">
    <source>
        <dbReference type="EMBL" id="EGC04449.1"/>
    </source>
</evidence>
<dbReference type="eggNOG" id="COG1961">
    <property type="taxonomic scope" value="Bacteria"/>
</dbReference>
<dbReference type="GO" id="GO:0003677">
    <property type="term" value="F:DNA binding"/>
    <property type="evidence" value="ECO:0007669"/>
    <property type="project" value="InterPro"/>
</dbReference>
<dbReference type="Proteomes" id="UP000004259">
    <property type="component" value="Unassembled WGS sequence"/>
</dbReference>
<dbReference type="OrthoDB" id="9784557at2"/>
<dbReference type="Pfam" id="PF00239">
    <property type="entry name" value="Resolvase"/>
    <property type="match status" value="1"/>
</dbReference>
<feature type="domain" description="Resolvase/invertase-type recombinase catalytic" evidence="1">
    <location>
        <begin position="9"/>
        <end position="160"/>
    </location>
</feature>
<accession>E9S8G6</accession>
<comment type="caution">
    <text evidence="3">The sequence shown here is derived from an EMBL/GenBank/DDBJ whole genome shotgun (WGS) entry which is preliminary data.</text>
</comment>
<protein>
    <submittedName>
        <fullName evidence="3">Resolvase, N-terminal domain protein</fullName>
    </submittedName>
</protein>
<reference evidence="3 4" key="1">
    <citation type="submission" date="2011-02" db="EMBL/GenBank/DDBJ databases">
        <authorList>
            <person name="Nelson K.E."/>
            <person name="Sutton G."/>
            <person name="Torralba M."/>
            <person name="Durkin S."/>
            <person name="Harkins D."/>
            <person name="Montgomery R."/>
            <person name="Ziemer C."/>
            <person name="Klaassens E."/>
            <person name="Ocuiv P."/>
            <person name="Morrison M."/>
        </authorList>
    </citation>
    <scope>NUCLEOTIDE SEQUENCE [LARGE SCALE GENOMIC DNA]</scope>
    <source>
        <strain evidence="3 4">8</strain>
    </source>
</reference>
<dbReference type="PROSITE" id="PS51736">
    <property type="entry name" value="RECOMBINASES_3"/>
    <property type="match status" value="1"/>
</dbReference>
<dbReference type="AlphaFoldDB" id="E9S8G6"/>
<feature type="domain" description="Recombinase" evidence="2">
    <location>
        <begin position="168"/>
        <end position="309"/>
    </location>
</feature>
<dbReference type="PROSITE" id="PS51737">
    <property type="entry name" value="RECOMBINASE_DNA_BIND"/>
    <property type="match status" value="1"/>
</dbReference>
<dbReference type="InterPro" id="IPR036162">
    <property type="entry name" value="Resolvase-like_N_sf"/>
</dbReference>
<proteinExistence type="predicted"/>
<evidence type="ECO:0000259" key="1">
    <source>
        <dbReference type="PROSITE" id="PS51736"/>
    </source>
</evidence>
<dbReference type="InterPro" id="IPR006119">
    <property type="entry name" value="Resolv_N"/>
</dbReference>